<dbReference type="GO" id="GO:0009252">
    <property type="term" value="P:peptidoglycan biosynthetic process"/>
    <property type="evidence" value="ECO:0007669"/>
    <property type="project" value="UniProtKB-KW"/>
</dbReference>
<proteinExistence type="inferred from homology"/>
<name>A0A9X2JGJ4_9BACT</name>
<organism evidence="15 16">
    <name type="scientific">Aeoliella straminimaris</name>
    <dbReference type="NCBI Taxonomy" id="2954799"/>
    <lineage>
        <taxon>Bacteria</taxon>
        <taxon>Pseudomonadati</taxon>
        <taxon>Planctomycetota</taxon>
        <taxon>Planctomycetia</taxon>
        <taxon>Pirellulales</taxon>
        <taxon>Lacipirellulaceae</taxon>
        <taxon>Aeoliella</taxon>
    </lineage>
</organism>
<keyword evidence="16" id="KW-1185">Reference proteome</keyword>
<evidence type="ECO:0000256" key="9">
    <source>
        <dbReference type="ARBA" id="ARBA00023136"/>
    </source>
</evidence>
<dbReference type="GO" id="GO:0050380">
    <property type="term" value="F:undecaprenyl-diphosphatase activity"/>
    <property type="evidence" value="ECO:0007669"/>
    <property type="project" value="UniProtKB-UniRule"/>
</dbReference>
<comment type="function">
    <text evidence="14">Catalyzes the dephosphorylation of undecaprenyl diphosphate (UPP). Confers resistance to bacitracin.</text>
</comment>
<comment type="similarity">
    <text evidence="2 14">Belongs to the UppP family.</text>
</comment>
<dbReference type="Proteomes" id="UP001155241">
    <property type="component" value="Unassembled WGS sequence"/>
</dbReference>
<evidence type="ECO:0000256" key="11">
    <source>
        <dbReference type="ARBA" id="ARBA00032707"/>
    </source>
</evidence>
<evidence type="ECO:0000256" key="13">
    <source>
        <dbReference type="ARBA" id="ARBA00047594"/>
    </source>
</evidence>
<keyword evidence="10 14" id="KW-0046">Antibiotic resistance</keyword>
<evidence type="ECO:0000313" key="15">
    <source>
        <dbReference type="EMBL" id="MCO6043633.1"/>
    </source>
</evidence>
<protein>
    <recommendedName>
        <fullName evidence="4 14">Undecaprenyl-diphosphatase</fullName>
        <ecNumber evidence="3 14">3.6.1.27</ecNumber>
    </recommendedName>
    <alternativeName>
        <fullName evidence="12 14">Bacitracin resistance protein</fullName>
    </alternativeName>
    <alternativeName>
        <fullName evidence="11 14">Undecaprenyl pyrophosphate phosphatase</fullName>
    </alternativeName>
</protein>
<keyword evidence="7 14" id="KW-0378">Hydrolase</keyword>
<keyword evidence="9 14" id="KW-0472">Membrane</keyword>
<dbReference type="AlphaFoldDB" id="A0A9X2JGJ4"/>
<dbReference type="GO" id="GO:0005886">
    <property type="term" value="C:plasma membrane"/>
    <property type="evidence" value="ECO:0007669"/>
    <property type="project" value="UniProtKB-SubCell"/>
</dbReference>
<evidence type="ECO:0000256" key="5">
    <source>
        <dbReference type="ARBA" id="ARBA00022475"/>
    </source>
</evidence>
<feature type="transmembrane region" description="Helical" evidence="14">
    <location>
        <begin position="126"/>
        <end position="147"/>
    </location>
</feature>
<dbReference type="RefSeq" id="WP_252851740.1">
    <property type="nucleotide sequence ID" value="NZ_JAMXLR010000025.1"/>
</dbReference>
<comment type="miscellaneous">
    <text evidence="14">Bacitracin is thought to be involved in the inhibition of peptidoglycan synthesis by sequestering undecaprenyl diphosphate, thereby reducing the pool of lipid carrier available.</text>
</comment>
<dbReference type="GO" id="GO:0071555">
    <property type="term" value="P:cell wall organization"/>
    <property type="evidence" value="ECO:0007669"/>
    <property type="project" value="UniProtKB-KW"/>
</dbReference>
<feature type="transmembrane region" description="Helical" evidence="14">
    <location>
        <begin position="230"/>
        <end position="253"/>
    </location>
</feature>
<feature type="transmembrane region" description="Helical" evidence="14">
    <location>
        <begin position="265"/>
        <end position="282"/>
    </location>
</feature>
<dbReference type="HAMAP" id="MF_01006">
    <property type="entry name" value="Undec_diphosphatase"/>
    <property type="match status" value="1"/>
</dbReference>
<keyword evidence="8 14" id="KW-1133">Transmembrane helix</keyword>
<dbReference type="EMBL" id="JAMXLR010000025">
    <property type="protein sequence ID" value="MCO6043633.1"/>
    <property type="molecule type" value="Genomic_DNA"/>
</dbReference>
<evidence type="ECO:0000256" key="3">
    <source>
        <dbReference type="ARBA" id="ARBA00012374"/>
    </source>
</evidence>
<dbReference type="GO" id="GO:0008360">
    <property type="term" value="P:regulation of cell shape"/>
    <property type="evidence" value="ECO:0007669"/>
    <property type="project" value="UniProtKB-KW"/>
</dbReference>
<accession>A0A9X2JGJ4</accession>
<dbReference type="GO" id="GO:0046677">
    <property type="term" value="P:response to antibiotic"/>
    <property type="evidence" value="ECO:0007669"/>
    <property type="project" value="UniProtKB-UniRule"/>
</dbReference>
<keyword evidence="14" id="KW-0133">Cell shape</keyword>
<keyword evidence="14" id="KW-0573">Peptidoglycan synthesis</keyword>
<keyword evidence="6 14" id="KW-0812">Transmembrane</keyword>
<evidence type="ECO:0000256" key="2">
    <source>
        <dbReference type="ARBA" id="ARBA00010621"/>
    </source>
</evidence>
<feature type="transmembrane region" description="Helical" evidence="14">
    <location>
        <begin position="96"/>
        <end position="114"/>
    </location>
</feature>
<comment type="catalytic activity">
    <reaction evidence="13 14">
        <text>di-trans,octa-cis-undecaprenyl diphosphate + H2O = di-trans,octa-cis-undecaprenyl phosphate + phosphate + H(+)</text>
        <dbReference type="Rhea" id="RHEA:28094"/>
        <dbReference type="ChEBI" id="CHEBI:15377"/>
        <dbReference type="ChEBI" id="CHEBI:15378"/>
        <dbReference type="ChEBI" id="CHEBI:43474"/>
        <dbReference type="ChEBI" id="CHEBI:58405"/>
        <dbReference type="ChEBI" id="CHEBI:60392"/>
        <dbReference type="EC" id="3.6.1.27"/>
    </reaction>
</comment>
<feature type="transmembrane region" description="Helical" evidence="14">
    <location>
        <begin position="200"/>
        <end position="218"/>
    </location>
</feature>
<comment type="caution">
    <text evidence="15">The sequence shown here is derived from an EMBL/GenBank/DDBJ whole genome shotgun (WGS) entry which is preliminary data.</text>
</comment>
<keyword evidence="14" id="KW-0961">Cell wall biogenesis/degradation</keyword>
<feature type="transmembrane region" description="Helical" evidence="14">
    <location>
        <begin position="66"/>
        <end position="84"/>
    </location>
</feature>
<dbReference type="PANTHER" id="PTHR30622:SF4">
    <property type="entry name" value="UNDECAPRENYL-DIPHOSPHATASE"/>
    <property type="match status" value="1"/>
</dbReference>
<evidence type="ECO:0000256" key="1">
    <source>
        <dbReference type="ARBA" id="ARBA00004651"/>
    </source>
</evidence>
<evidence type="ECO:0000313" key="16">
    <source>
        <dbReference type="Proteomes" id="UP001155241"/>
    </source>
</evidence>
<feature type="transmembrane region" description="Helical" evidence="14">
    <location>
        <begin position="12"/>
        <end position="33"/>
    </location>
</feature>
<comment type="subcellular location">
    <subcellularLocation>
        <location evidence="1 14">Cell membrane</location>
        <topology evidence="1 14">Multi-pass membrane protein</topology>
    </subcellularLocation>
</comment>
<dbReference type="EC" id="3.6.1.27" evidence="3 14"/>
<evidence type="ECO:0000256" key="12">
    <source>
        <dbReference type="ARBA" id="ARBA00032932"/>
    </source>
</evidence>
<evidence type="ECO:0000256" key="10">
    <source>
        <dbReference type="ARBA" id="ARBA00023251"/>
    </source>
</evidence>
<evidence type="ECO:0000256" key="4">
    <source>
        <dbReference type="ARBA" id="ARBA00021581"/>
    </source>
</evidence>
<keyword evidence="5 14" id="KW-1003">Cell membrane</keyword>
<evidence type="ECO:0000256" key="6">
    <source>
        <dbReference type="ARBA" id="ARBA00022692"/>
    </source>
</evidence>
<evidence type="ECO:0000256" key="14">
    <source>
        <dbReference type="HAMAP-Rule" id="MF_01006"/>
    </source>
</evidence>
<gene>
    <name evidence="14" type="primary">uppP</name>
    <name evidence="15" type="ORF">NG895_06910</name>
</gene>
<dbReference type="PANTHER" id="PTHR30622">
    <property type="entry name" value="UNDECAPRENYL-DIPHOSPHATASE"/>
    <property type="match status" value="1"/>
</dbReference>
<evidence type="ECO:0000256" key="8">
    <source>
        <dbReference type="ARBA" id="ARBA00022989"/>
    </source>
</evidence>
<dbReference type="Pfam" id="PF02673">
    <property type="entry name" value="BacA"/>
    <property type="match status" value="1"/>
</dbReference>
<sequence>MLSYHSVLSFAHLQNASIMGLVEVVILAIVQGLTEFLPVSSSGHLVVANALLKQIGYPPTEDLVEVNIVLHLGTLLAVLVYYRREIIRMLTRDRQVAAYVVVGTVPAAIAGVFLKKGLEDHVTAGVLENVLVAGCMFPVTAALLVFAMRRKPGEGEYTQLGFGKSIMIGIAQACALLPGISRSGSTIAAGIACGLKREEAATFAFLLAIPAIAGAGVLEGLDVLDEGSSTALGVLAVGFVLSFLVGWASLVLLIRFVRQGTLSVFAWYLVPLGIAVVTWQLWQMFGTTAAAAGG</sequence>
<evidence type="ECO:0000256" key="7">
    <source>
        <dbReference type="ARBA" id="ARBA00022801"/>
    </source>
</evidence>
<dbReference type="InterPro" id="IPR003824">
    <property type="entry name" value="UppP"/>
</dbReference>
<reference evidence="15" key="1">
    <citation type="submission" date="2022-06" db="EMBL/GenBank/DDBJ databases">
        <title>Aeoliella straminimaris, a novel planctomycete from sediments.</title>
        <authorList>
            <person name="Vitorino I.R."/>
            <person name="Lage O.M."/>
        </authorList>
    </citation>
    <scope>NUCLEOTIDE SEQUENCE</scope>
    <source>
        <strain evidence="15">ICT_H6.2</strain>
    </source>
</reference>